<feature type="non-terminal residue" evidence="1">
    <location>
        <position position="60"/>
    </location>
</feature>
<proteinExistence type="predicted"/>
<dbReference type="EMBL" id="JANBPG010002878">
    <property type="protein sequence ID" value="KAJ1884341.1"/>
    <property type="molecule type" value="Genomic_DNA"/>
</dbReference>
<evidence type="ECO:0000313" key="2">
    <source>
        <dbReference type="Proteomes" id="UP001150581"/>
    </source>
</evidence>
<keyword evidence="2" id="KW-1185">Reference proteome</keyword>
<accession>A0ACC1I3M5</accession>
<protein>
    <submittedName>
        <fullName evidence="1">Uncharacterized protein</fullName>
    </submittedName>
</protein>
<organism evidence="1 2">
    <name type="scientific">Kickxella alabastrina</name>
    <dbReference type="NCBI Taxonomy" id="61397"/>
    <lineage>
        <taxon>Eukaryota</taxon>
        <taxon>Fungi</taxon>
        <taxon>Fungi incertae sedis</taxon>
        <taxon>Zoopagomycota</taxon>
        <taxon>Kickxellomycotina</taxon>
        <taxon>Kickxellomycetes</taxon>
        <taxon>Kickxellales</taxon>
        <taxon>Kickxellaceae</taxon>
        <taxon>Kickxella</taxon>
    </lineage>
</organism>
<evidence type="ECO:0000313" key="1">
    <source>
        <dbReference type="EMBL" id="KAJ1884341.1"/>
    </source>
</evidence>
<dbReference type="Proteomes" id="UP001150581">
    <property type="component" value="Unassembled WGS sequence"/>
</dbReference>
<comment type="caution">
    <text evidence="1">The sequence shown here is derived from an EMBL/GenBank/DDBJ whole genome shotgun (WGS) entry which is preliminary data.</text>
</comment>
<name>A0ACC1I3M5_9FUNG</name>
<reference evidence="1" key="1">
    <citation type="submission" date="2022-07" db="EMBL/GenBank/DDBJ databases">
        <title>Phylogenomic reconstructions and comparative analyses of Kickxellomycotina fungi.</title>
        <authorList>
            <person name="Reynolds N.K."/>
            <person name="Stajich J.E."/>
            <person name="Barry K."/>
            <person name="Grigoriev I.V."/>
            <person name="Crous P."/>
            <person name="Smith M.E."/>
        </authorList>
    </citation>
    <scope>NUCLEOTIDE SEQUENCE</scope>
    <source>
        <strain evidence="1">Benny 63K</strain>
    </source>
</reference>
<sequence>MFRQVLNAGKTQAPITLFGIDGKYATALFQAAASKNALTTVEADLNNISEKLAQNARIGE</sequence>
<gene>
    <name evidence="1" type="ORF">LPJ66_010657</name>
</gene>